<proteinExistence type="predicted"/>
<dbReference type="SUPFAM" id="SSF52833">
    <property type="entry name" value="Thioredoxin-like"/>
    <property type="match status" value="1"/>
</dbReference>
<dbReference type="PROSITE" id="PS51352">
    <property type="entry name" value="THIOREDOXIN_2"/>
    <property type="match status" value="1"/>
</dbReference>
<dbReference type="InterPro" id="IPR013766">
    <property type="entry name" value="Thioredoxin_domain"/>
</dbReference>
<dbReference type="AlphaFoldDB" id="A0A7G8PQM5"/>
<accession>A0A7G8PQM5</accession>
<dbReference type="Pfam" id="PF00578">
    <property type="entry name" value="AhpC-TSA"/>
    <property type="match status" value="1"/>
</dbReference>
<dbReference type="KEGG" id="alti:ALE3EI_0050"/>
<dbReference type="PANTHER" id="PTHR42852:SF17">
    <property type="entry name" value="THIOREDOXIN-LIKE PROTEIN HI_1115"/>
    <property type="match status" value="1"/>
</dbReference>
<dbReference type="GO" id="GO:0016209">
    <property type="term" value="F:antioxidant activity"/>
    <property type="evidence" value="ECO:0007669"/>
    <property type="project" value="InterPro"/>
</dbReference>
<dbReference type="RefSeq" id="WP_186989676.1">
    <property type="nucleotide sequence ID" value="NZ_CP052909.1"/>
</dbReference>
<dbReference type="InterPro" id="IPR050553">
    <property type="entry name" value="Thioredoxin_ResA/DsbE_sf"/>
</dbReference>
<evidence type="ECO:0000313" key="2">
    <source>
        <dbReference type="EMBL" id="QNJ96641.1"/>
    </source>
</evidence>
<name>A0A7G8PQM5_9FLAO</name>
<evidence type="ECO:0000259" key="1">
    <source>
        <dbReference type="PROSITE" id="PS51352"/>
    </source>
</evidence>
<organism evidence="2 3">
    <name type="scientific">Constantimarinum furrinae</name>
    <dbReference type="NCBI Taxonomy" id="2562285"/>
    <lineage>
        <taxon>Bacteria</taxon>
        <taxon>Pseudomonadati</taxon>
        <taxon>Bacteroidota</taxon>
        <taxon>Flavobacteriia</taxon>
        <taxon>Flavobacteriales</taxon>
        <taxon>Flavobacteriaceae</taxon>
        <taxon>Altibacter/Constantimarinum group</taxon>
        <taxon>Constantimarinum</taxon>
    </lineage>
</organism>
<keyword evidence="3" id="KW-1185">Reference proteome</keyword>
<reference evidence="2 3" key="1">
    <citation type="submission" date="2020-04" db="EMBL/GenBank/DDBJ databases">
        <title>Genome sequence of Altibacter aquimarinus strain ALE3EI.</title>
        <authorList>
            <person name="Oh H.-M."/>
            <person name="Jang D."/>
        </authorList>
    </citation>
    <scope>NUCLEOTIDE SEQUENCE [LARGE SCALE GENOMIC DNA]</scope>
    <source>
        <strain evidence="2 3">ALE3EI</strain>
    </source>
</reference>
<dbReference type="InterPro" id="IPR036249">
    <property type="entry name" value="Thioredoxin-like_sf"/>
</dbReference>
<dbReference type="GO" id="GO:0016491">
    <property type="term" value="F:oxidoreductase activity"/>
    <property type="evidence" value="ECO:0007669"/>
    <property type="project" value="InterPro"/>
</dbReference>
<evidence type="ECO:0000313" key="3">
    <source>
        <dbReference type="Proteomes" id="UP000515514"/>
    </source>
</evidence>
<dbReference type="InterPro" id="IPR000866">
    <property type="entry name" value="AhpC/TSA"/>
</dbReference>
<dbReference type="Gene3D" id="3.40.30.10">
    <property type="entry name" value="Glutaredoxin"/>
    <property type="match status" value="1"/>
</dbReference>
<sequence length="190" mass="21757">MSYIKRNWSNIVILMVIALLAFPQTRLPIQVFVQRLISFSPSEVELDERSTISDYDWNLRSTQGDIVSFKRAEGKVSLVNFWATWCPPCIVEMPSFQRLYERYGNSVQFYFVSSENPSVISNFLKKKGYTFPVYIQIEEPPSYFAVPSIPKTYLLSASGEIVVDKTGVADWNTSAFHSLLDQLLSDESAR</sequence>
<gene>
    <name evidence="2" type="ORF">ALE3EI_0050</name>
</gene>
<dbReference type="EMBL" id="CP052909">
    <property type="protein sequence ID" value="QNJ96641.1"/>
    <property type="molecule type" value="Genomic_DNA"/>
</dbReference>
<protein>
    <submittedName>
        <fullName evidence="2">Thiol-disulfide oxidoreductase</fullName>
    </submittedName>
</protein>
<dbReference type="PANTHER" id="PTHR42852">
    <property type="entry name" value="THIOL:DISULFIDE INTERCHANGE PROTEIN DSBE"/>
    <property type="match status" value="1"/>
</dbReference>
<dbReference type="Proteomes" id="UP000515514">
    <property type="component" value="Chromosome"/>
</dbReference>
<feature type="domain" description="Thioredoxin" evidence="1">
    <location>
        <begin position="46"/>
        <end position="185"/>
    </location>
</feature>
<dbReference type="CDD" id="cd02966">
    <property type="entry name" value="TlpA_like_family"/>
    <property type="match status" value="1"/>
</dbReference>